<evidence type="ECO:0000313" key="2">
    <source>
        <dbReference type="Proteomes" id="UP001149411"/>
    </source>
</evidence>
<sequence>MVVISVLLYPVAAVFDVVTERMSGVLGGDVGVEKAYEG</sequence>
<name>A0A9Q4GI91_9EURY</name>
<accession>A0A9Q4GI91</accession>
<comment type="caution">
    <text evidence="1">The sequence shown here is derived from an EMBL/GenBank/DDBJ whole genome shotgun (WGS) entry which is preliminary data.</text>
</comment>
<protein>
    <submittedName>
        <fullName evidence="1">Uncharacterized protein</fullName>
    </submittedName>
</protein>
<dbReference type="EMBL" id="RKLV01000010">
    <property type="protein sequence ID" value="MCX2819620.1"/>
    <property type="molecule type" value="Genomic_DNA"/>
</dbReference>
<dbReference type="AlphaFoldDB" id="A0A9Q4GI91"/>
<proteinExistence type="predicted"/>
<reference evidence="1" key="1">
    <citation type="submission" date="2022-09" db="EMBL/GenBank/DDBJ databases">
        <title>Haloadaptaus new haloarchaeum isolated from saline soil.</title>
        <authorList>
            <person name="Duran-Viseras A."/>
            <person name="Sanchez-Porro C."/>
            <person name="Ventosa A."/>
        </authorList>
    </citation>
    <scope>NUCLEOTIDE SEQUENCE</scope>
    <source>
        <strain evidence="1">F3-133</strain>
    </source>
</reference>
<dbReference type="Proteomes" id="UP001149411">
    <property type="component" value="Unassembled WGS sequence"/>
</dbReference>
<gene>
    <name evidence="1" type="ORF">EGH25_09695</name>
</gene>
<keyword evidence="2" id="KW-1185">Reference proteome</keyword>
<evidence type="ECO:0000313" key="1">
    <source>
        <dbReference type="EMBL" id="MCX2819620.1"/>
    </source>
</evidence>
<organism evidence="1 2">
    <name type="scientific">Halorutilus salinus</name>
    <dbReference type="NCBI Taxonomy" id="2487751"/>
    <lineage>
        <taxon>Archaea</taxon>
        <taxon>Methanobacteriati</taxon>
        <taxon>Methanobacteriota</taxon>
        <taxon>Stenosarchaea group</taxon>
        <taxon>Halobacteria</taxon>
        <taxon>Halorutilales</taxon>
        <taxon>Halorutilaceae</taxon>
        <taxon>Halorutilus</taxon>
    </lineage>
</organism>